<gene>
    <name evidence="2" type="ORF">H4075_14080</name>
</gene>
<keyword evidence="1" id="KW-0472">Membrane</keyword>
<dbReference type="PROSITE" id="PS51257">
    <property type="entry name" value="PROKAR_LIPOPROTEIN"/>
    <property type="match status" value="1"/>
</dbReference>
<dbReference type="RefSeq" id="WP_182801470.1">
    <property type="nucleotide sequence ID" value="NZ_CP060007.1"/>
</dbReference>
<protein>
    <submittedName>
        <fullName evidence="2">DUF2459 domain-containing protein</fullName>
    </submittedName>
</protein>
<keyword evidence="1" id="KW-1133">Transmembrane helix</keyword>
<evidence type="ECO:0000256" key="1">
    <source>
        <dbReference type="SAM" id="Phobius"/>
    </source>
</evidence>
<name>A0A7G5XCK2_9BACT</name>
<dbReference type="Pfam" id="PF09601">
    <property type="entry name" value="DUF2459"/>
    <property type="match status" value="1"/>
</dbReference>
<evidence type="ECO:0000313" key="2">
    <source>
        <dbReference type="EMBL" id="QNA43205.1"/>
    </source>
</evidence>
<sequence>MHLLKRFARLLLFVVQLLADLLVLYVCFVLIGCFWPRNKDEIKHSKGIPLLIHGDGFHTELYLPVEDSLQIINWMDWFDDSIMRSKHIDRKLISFAWADEDWMTEVAQDRSHRISTIAEIVAKPGNSSVMHIQWRDTVWPLKLPVTVKRFLSVEQYLQLISYIQSGFNIENGKPVIQSYLGFYGYDYMYRSTFKYGLFTTCNQWTSNALNACGIRTASFSPFGWGLFYQLKK</sequence>
<dbReference type="InterPro" id="IPR011727">
    <property type="entry name" value="CHP02117"/>
</dbReference>
<keyword evidence="1" id="KW-0812">Transmembrane</keyword>
<reference evidence="3" key="1">
    <citation type="submission" date="2020-08" db="EMBL/GenBank/DDBJ databases">
        <title>Lacibacter sp. S13-6-6 genome sequencing.</title>
        <authorList>
            <person name="Jin L."/>
        </authorList>
    </citation>
    <scope>NUCLEOTIDE SEQUENCE [LARGE SCALE GENOMIC DNA]</scope>
    <source>
        <strain evidence="3">S13-6-6</strain>
    </source>
</reference>
<dbReference type="Proteomes" id="UP000515344">
    <property type="component" value="Chromosome"/>
</dbReference>
<evidence type="ECO:0000313" key="3">
    <source>
        <dbReference type="Proteomes" id="UP000515344"/>
    </source>
</evidence>
<dbReference type="KEGG" id="lacs:H4075_14080"/>
<feature type="transmembrane region" description="Helical" evidence="1">
    <location>
        <begin position="12"/>
        <end position="35"/>
    </location>
</feature>
<organism evidence="2 3">
    <name type="scientific">Lacibacter sediminis</name>
    <dbReference type="NCBI Taxonomy" id="2760713"/>
    <lineage>
        <taxon>Bacteria</taxon>
        <taxon>Pseudomonadati</taxon>
        <taxon>Bacteroidota</taxon>
        <taxon>Chitinophagia</taxon>
        <taxon>Chitinophagales</taxon>
        <taxon>Chitinophagaceae</taxon>
        <taxon>Lacibacter</taxon>
    </lineage>
</organism>
<dbReference type="EMBL" id="CP060007">
    <property type="protein sequence ID" value="QNA43205.1"/>
    <property type="molecule type" value="Genomic_DNA"/>
</dbReference>
<accession>A0A7G5XCK2</accession>
<keyword evidence="3" id="KW-1185">Reference proteome</keyword>
<proteinExistence type="predicted"/>
<dbReference type="AlphaFoldDB" id="A0A7G5XCK2"/>